<reference evidence="10" key="1">
    <citation type="journal article" date="2021" name="PeerJ">
        <title>Extensive microbial diversity within the chicken gut microbiome revealed by metagenomics and culture.</title>
        <authorList>
            <person name="Gilroy R."/>
            <person name="Ravi A."/>
            <person name="Getino M."/>
            <person name="Pursley I."/>
            <person name="Horton D.L."/>
            <person name="Alikhan N.F."/>
            <person name="Baker D."/>
            <person name="Gharbi K."/>
            <person name="Hall N."/>
            <person name="Watson M."/>
            <person name="Adriaenssens E.M."/>
            <person name="Foster-Nyarko E."/>
            <person name="Jarju S."/>
            <person name="Secka A."/>
            <person name="Antonio M."/>
            <person name="Oren A."/>
            <person name="Chaudhuri R.R."/>
            <person name="La Ragione R."/>
            <person name="Hildebrand F."/>
            <person name="Pallen M.J."/>
        </authorList>
    </citation>
    <scope>NUCLEOTIDE SEQUENCE</scope>
    <source>
        <strain evidence="10">4100</strain>
    </source>
</reference>
<evidence type="ECO:0000256" key="2">
    <source>
        <dbReference type="ARBA" id="ARBA00004777"/>
    </source>
</evidence>
<dbReference type="AlphaFoldDB" id="A0A4Q0U840"/>
<keyword evidence="6 9" id="KW-0560">Oxidoreductase</keyword>
<comment type="caution">
    <text evidence="10">The sequence shown here is derived from an EMBL/GenBank/DDBJ whole genome shotgun (WGS) entry which is preliminary data.</text>
</comment>
<dbReference type="EMBL" id="DYXT01000040">
    <property type="protein sequence ID" value="HJE39665.1"/>
    <property type="molecule type" value="Genomic_DNA"/>
</dbReference>
<evidence type="ECO:0000256" key="8">
    <source>
        <dbReference type="ARBA" id="ARBA00048628"/>
    </source>
</evidence>
<protein>
    <recommendedName>
        <fullName evidence="9">Methylenetetrahydrofolate reductase</fullName>
    </recommendedName>
</protein>
<evidence type="ECO:0000256" key="7">
    <source>
        <dbReference type="ARBA" id="ARBA00034478"/>
    </source>
</evidence>
<evidence type="ECO:0000256" key="4">
    <source>
        <dbReference type="ARBA" id="ARBA00022630"/>
    </source>
</evidence>
<dbReference type="PANTHER" id="PTHR45754">
    <property type="entry name" value="METHYLENETETRAHYDROFOLATE REDUCTASE"/>
    <property type="match status" value="1"/>
</dbReference>
<dbReference type="GO" id="GO:0106312">
    <property type="term" value="F:methylenetetrahydrofolate reductase (NADH) activity"/>
    <property type="evidence" value="ECO:0007669"/>
    <property type="project" value="UniProtKB-EC"/>
</dbReference>
<evidence type="ECO:0000256" key="3">
    <source>
        <dbReference type="ARBA" id="ARBA00006743"/>
    </source>
</evidence>
<dbReference type="PANTHER" id="PTHR45754:SF3">
    <property type="entry name" value="METHYLENETETRAHYDROFOLATE REDUCTASE (NADPH)"/>
    <property type="match status" value="1"/>
</dbReference>
<dbReference type="InterPro" id="IPR029041">
    <property type="entry name" value="FAD-linked_oxidoreductase-like"/>
</dbReference>
<dbReference type="Proteomes" id="UP000711407">
    <property type="component" value="Unassembled WGS sequence"/>
</dbReference>
<proteinExistence type="inferred from homology"/>
<comment type="similarity">
    <text evidence="3 9">Belongs to the methylenetetrahydrofolate reductase family.</text>
</comment>
<sequence>MAQHDILNEITSGHPGFSFEVLPPLKGKSIATLFDNVKRLMPFGPRYVNITTHRSELVYKSVPGGLYERVSERSRPGTVAVAAAIQNRFNIPAVPHIICSGYSARETEYALIDLSFLGINNLLLLRGDKAKHDPRFIPDPAGYAHASELQQQVNTFNDGVMLDGTAFELEEGFKFSYGVAGYPEKHEESPNTDIDLRWLKHKVDQGASYIVTQLFFDNEKFYRFVEACRNIGIEVPIIPGIKPIVNLNQLTILPKTFKVDIPDELVAMLDCCSDNVEAKAAGVEWAIRQSQDLIDHGYTHIHYYSHNAAASVEKIVASVFDRSENIP</sequence>
<organism evidence="10 11">
    <name type="scientific">Candidatus Amulumruptor caecigallinarius</name>
    <dbReference type="NCBI Taxonomy" id="2109911"/>
    <lineage>
        <taxon>Bacteria</taxon>
        <taxon>Pseudomonadati</taxon>
        <taxon>Bacteroidota</taxon>
        <taxon>Bacteroidia</taxon>
        <taxon>Bacteroidales</taxon>
        <taxon>Muribaculaceae</taxon>
        <taxon>Candidatus Amulumruptor</taxon>
    </lineage>
</organism>
<evidence type="ECO:0000256" key="5">
    <source>
        <dbReference type="ARBA" id="ARBA00022827"/>
    </source>
</evidence>
<evidence type="ECO:0000313" key="11">
    <source>
        <dbReference type="Proteomes" id="UP000711407"/>
    </source>
</evidence>
<evidence type="ECO:0000256" key="6">
    <source>
        <dbReference type="ARBA" id="ARBA00023002"/>
    </source>
</evidence>
<evidence type="ECO:0000256" key="9">
    <source>
        <dbReference type="RuleBase" id="RU003862"/>
    </source>
</evidence>
<gene>
    <name evidence="10" type="ORF">K8V47_07930</name>
</gene>
<dbReference type="GO" id="GO:0009086">
    <property type="term" value="P:methionine biosynthetic process"/>
    <property type="evidence" value="ECO:0007669"/>
    <property type="project" value="TreeGrafter"/>
</dbReference>
<comment type="catalytic activity">
    <reaction evidence="8">
        <text>(6S)-5-methyl-5,6,7,8-tetrahydrofolate + NAD(+) = (6R)-5,10-methylene-5,6,7,8-tetrahydrofolate + NADH + H(+)</text>
        <dbReference type="Rhea" id="RHEA:19821"/>
        <dbReference type="ChEBI" id="CHEBI:15378"/>
        <dbReference type="ChEBI" id="CHEBI:15636"/>
        <dbReference type="ChEBI" id="CHEBI:18608"/>
        <dbReference type="ChEBI" id="CHEBI:57540"/>
        <dbReference type="ChEBI" id="CHEBI:57945"/>
        <dbReference type="EC" id="1.5.1.54"/>
    </reaction>
    <physiologicalReaction direction="right-to-left" evidence="8">
        <dbReference type="Rhea" id="RHEA:19823"/>
    </physiologicalReaction>
</comment>
<dbReference type="Pfam" id="PF02219">
    <property type="entry name" value="MTHFR"/>
    <property type="match status" value="1"/>
</dbReference>
<dbReference type="CDD" id="cd00537">
    <property type="entry name" value="MTHFR"/>
    <property type="match status" value="1"/>
</dbReference>
<dbReference type="GO" id="GO:0005829">
    <property type="term" value="C:cytosol"/>
    <property type="evidence" value="ECO:0007669"/>
    <property type="project" value="TreeGrafter"/>
</dbReference>
<dbReference type="GO" id="GO:0071949">
    <property type="term" value="F:FAD binding"/>
    <property type="evidence" value="ECO:0007669"/>
    <property type="project" value="TreeGrafter"/>
</dbReference>
<dbReference type="Gene3D" id="3.20.20.220">
    <property type="match status" value="1"/>
</dbReference>
<name>A0A4Q0U840_9BACT</name>
<dbReference type="SUPFAM" id="SSF51730">
    <property type="entry name" value="FAD-linked oxidoreductase"/>
    <property type="match status" value="1"/>
</dbReference>
<accession>A0A4Q0U840</accession>
<comment type="pathway">
    <text evidence="7">Amino-acid biosynthesis; L-methionine biosynthesis via de novo pathway.</text>
</comment>
<comment type="cofactor">
    <cofactor evidence="1 9">
        <name>FAD</name>
        <dbReference type="ChEBI" id="CHEBI:57692"/>
    </cofactor>
</comment>
<evidence type="ECO:0000256" key="1">
    <source>
        <dbReference type="ARBA" id="ARBA00001974"/>
    </source>
</evidence>
<dbReference type="GO" id="GO:0035999">
    <property type="term" value="P:tetrahydrofolate interconversion"/>
    <property type="evidence" value="ECO:0007669"/>
    <property type="project" value="TreeGrafter"/>
</dbReference>
<keyword evidence="4 9" id="KW-0285">Flavoprotein</keyword>
<comment type="pathway">
    <text evidence="2 9">One-carbon metabolism; tetrahydrofolate interconversion.</text>
</comment>
<dbReference type="InterPro" id="IPR003171">
    <property type="entry name" value="Mehydrof_redctse-like"/>
</dbReference>
<keyword evidence="5 9" id="KW-0274">FAD</keyword>
<evidence type="ECO:0000313" key="10">
    <source>
        <dbReference type="EMBL" id="HJE39665.1"/>
    </source>
</evidence>
<reference evidence="10" key="2">
    <citation type="submission" date="2021-09" db="EMBL/GenBank/DDBJ databases">
        <authorList>
            <person name="Gilroy R."/>
        </authorList>
    </citation>
    <scope>NUCLEOTIDE SEQUENCE</scope>
    <source>
        <strain evidence="10">4100</strain>
    </source>
</reference>